<dbReference type="AlphaFoldDB" id="A0AAN9R4A1"/>
<evidence type="ECO:0000313" key="2">
    <source>
        <dbReference type="Proteomes" id="UP001374584"/>
    </source>
</evidence>
<gene>
    <name evidence="1" type="ORF">VNO80_18957</name>
</gene>
<dbReference type="Proteomes" id="UP001374584">
    <property type="component" value="Unassembled WGS sequence"/>
</dbReference>
<evidence type="ECO:0000313" key="1">
    <source>
        <dbReference type="EMBL" id="KAK7353508.1"/>
    </source>
</evidence>
<dbReference type="EMBL" id="JAYMYR010000007">
    <property type="protein sequence ID" value="KAK7353508.1"/>
    <property type="molecule type" value="Genomic_DNA"/>
</dbReference>
<organism evidence="1 2">
    <name type="scientific">Phaseolus coccineus</name>
    <name type="common">Scarlet runner bean</name>
    <name type="synonym">Phaseolus multiflorus</name>
    <dbReference type="NCBI Taxonomy" id="3886"/>
    <lineage>
        <taxon>Eukaryota</taxon>
        <taxon>Viridiplantae</taxon>
        <taxon>Streptophyta</taxon>
        <taxon>Embryophyta</taxon>
        <taxon>Tracheophyta</taxon>
        <taxon>Spermatophyta</taxon>
        <taxon>Magnoliopsida</taxon>
        <taxon>eudicotyledons</taxon>
        <taxon>Gunneridae</taxon>
        <taxon>Pentapetalae</taxon>
        <taxon>rosids</taxon>
        <taxon>fabids</taxon>
        <taxon>Fabales</taxon>
        <taxon>Fabaceae</taxon>
        <taxon>Papilionoideae</taxon>
        <taxon>50 kb inversion clade</taxon>
        <taxon>NPAAA clade</taxon>
        <taxon>indigoferoid/millettioid clade</taxon>
        <taxon>Phaseoleae</taxon>
        <taxon>Phaseolus</taxon>
    </lineage>
</organism>
<proteinExistence type="predicted"/>
<name>A0AAN9R4A1_PHACN</name>
<keyword evidence="2" id="KW-1185">Reference proteome</keyword>
<sequence>MFLVSIDKRVDRERKPSLANSIHVLILIPCHLCSLFPSPPPSPPRCTFTISLCPLALAGFIKSSVRNLGK</sequence>
<accession>A0AAN9R4A1</accession>
<protein>
    <submittedName>
        <fullName evidence="1">Uncharacterized protein</fullName>
    </submittedName>
</protein>
<reference evidence="1 2" key="1">
    <citation type="submission" date="2024-01" db="EMBL/GenBank/DDBJ databases">
        <title>The genomes of 5 underutilized Papilionoideae crops provide insights into root nodulation and disease resistanc.</title>
        <authorList>
            <person name="Jiang F."/>
        </authorList>
    </citation>
    <scope>NUCLEOTIDE SEQUENCE [LARGE SCALE GENOMIC DNA]</scope>
    <source>
        <strain evidence="1">JINMINGXINNONG_FW02</strain>
        <tissue evidence="1">Leaves</tissue>
    </source>
</reference>
<comment type="caution">
    <text evidence="1">The sequence shown here is derived from an EMBL/GenBank/DDBJ whole genome shotgun (WGS) entry which is preliminary data.</text>
</comment>